<dbReference type="AlphaFoldDB" id="A0A6A5EXV6"/>
<comment type="caution">
    <text evidence="4">The sequence shown here is derived from an EMBL/GenBank/DDBJ whole genome shotgun (WGS) entry which is preliminary data.</text>
</comment>
<keyword evidence="5" id="KW-1185">Reference proteome</keyword>
<dbReference type="Proteomes" id="UP000465112">
    <property type="component" value="Chromosome 12"/>
</dbReference>
<feature type="compositionally biased region" description="Basic and acidic residues" evidence="1">
    <location>
        <begin position="190"/>
        <end position="203"/>
    </location>
</feature>
<gene>
    <name evidence="4" type="ORF">PFLUV_G00150760</name>
</gene>
<proteinExistence type="predicted"/>
<organism evidence="4 5">
    <name type="scientific">Perca fluviatilis</name>
    <name type="common">European perch</name>
    <dbReference type="NCBI Taxonomy" id="8168"/>
    <lineage>
        <taxon>Eukaryota</taxon>
        <taxon>Metazoa</taxon>
        <taxon>Chordata</taxon>
        <taxon>Craniata</taxon>
        <taxon>Vertebrata</taxon>
        <taxon>Euteleostomi</taxon>
        <taxon>Actinopterygii</taxon>
        <taxon>Neopterygii</taxon>
        <taxon>Teleostei</taxon>
        <taxon>Neoteleostei</taxon>
        <taxon>Acanthomorphata</taxon>
        <taxon>Eupercaria</taxon>
        <taxon>Perciformes</taxon>
        <taxon>Percoidei</taxon>
        <taxon>Percidae</taxon>
        <taxon>Percinae</taxon>
        <taxon>Perca</taxon>
    </lineage>
</organism>
<evidence type="ECO:0000256" key="1">
    <source>
        <dbReference type="SAM" id="MobiDB-lite"/>
    </source>
</evidence>
<reference evidence="4 5" key="1">
    <citation type="submission" date="2019-06" db="EMBL/GenBank/DDBJ databases">
        <title>A chromosome-scale genome assembly of the European perch, Perca fluviatilis.</title>
        <authorList>
            <person name="Roques C."/>
            <person name="Zahm M."/>
            <person name="Cabau C."/>
            <person name="Klopp C."/>
            <person name="Bouchez O."/>
            <person name="Donnadieu C."/>
            <person name="Kuhl H."/>
            <person name="Gislard M."/>
            <person name="Guendouz S."/>
            <person name="Journot L."/>
            <person name="Haffray P."/>
            <person name="Bestin A."/>
            <person name="Morvezen R."/>
            <person name="Feron R."/>
            <person name="Wen M."/>
            <person name="Jouanno E."/>
            <person name="Herpin A."/>
            <person name="Schartl M."/>
            <person name="Postlethwait J."/>
            <person name="Schaerlinger B."/>
            <person name="Chardard D."/>
            <person name="Lecocq T."/>
            <person name="Poncet C."/>
            <person name="Jaffrelo L."/>
            <person name="Lampietro C."/>
            <person name="Guiguen Y."/>
        </authorList>
    </citation>
    <scope>NUCLEOTIDE SEQUENCE [LARGE SCALE GENOMIC DNA]</scope>
    <source>
        <tissue evidence="4">Blood</tissue>
    </source>
</reference>
<dbReference type="SUPFAM" id="SSF56436">
    <property type="entry name" value="C-type lectin-like"/>
    <property type="match status" value="1"/>
</dbReference>
<keyword evidence="2" id="KW-0732">Signal</keyword>
<dbReference type="InterPro" id="IPR016187">
    <property type="entry name" value="CTDL_fold"/>
</dbReference>
<dbReference type="EMBL" id="VHII01000012">
    <property type="protein sequence ID" value="KAF1383095.1"/>
    <property type="molecule type" value="Genomic_DNA"/>
</dbReference>
<evidence type="ECO:0000259" key="3">
    <source>
        <dbReference type="PROSITE" id="PS50041"/>
    </source>
</evidence>
<dbReference type="InterPro" id="IPR050111">
    <property type="entry name" value="C-type_lectin/snaclec_domain"/>
</dbReference>
<dbReference type="PANTHER" id="PTHR22803">
    <property type="entry name" value="MANNOSE, PHOSPHOLIPASE, LECTIN RECEPTOR RELATED"/>
    <property type="match status" value="1"/>
</dbReference>
<feature type="chain" id="PRO_5025444664" description="C-type lectin domain-containing protein" evidence="2">
    <location>
        <begin position="25"/>
        <end position="203"/>
    </location>
</feature>
<accession>A0A6A5EXV6</accession>
<dbReference type="Pfam" id="PF00059">
    <property type="entry name" value="Lectin_C"/>
    <property type="match status" value="1"/>
</dbReference>
<dbReference type="PRINTS" id="PR01504">
    <property type="entry name" value="PNCREATITSAP"/>
</dbReference>
<sequence length="203" mass="22595">MASVFPFALLLCLSSGLLAAYGQACCPNGWTPFGSRCFAFYIQTKTWIDAETFCQTAGGTLASIRSAEEHAFIKDFIFQVTGTHRASWIGGFDAVKEGWWMWTDGSKFNYKSWNAGEPNSGGVENCLTMNWGETCGWIWIINSEESPDRAEPIRGEPNRAELSRTRTNPKIQTESQTGCFISSFQSRPESSSRGDAVRLTRDQ</sequence>
<feature type="signal peptide" evidence="2">
    <location>
        <begin position="1"/>
        <end position="24"/>
    </location>
</feature>
<dbReference type="InterPro" id="IPR001304">
    <property type="entry name" value="C-type_lectin-like"/>
</dbReference>
<protein>
    <recommendedName>
        <fullName evidence="3">C-type lectin domain-containing protein</fullName>
    </recommendedName>
</protein>
<feature type="region of interest" description="Disordered" evidence="1">
    <location>
        <begin position="147"/>
        <end position="203"/>
    </location>
</feature>
<feature type="compositionally biased region" description="Basic and acidic residues" evidence="1">
    <location>
        <begin position="147"/>
        <end position="164"/>
    </location>
</feature>
<dbReference type="SMART" id="SM00034">
    <property type="entry name" value="CLECT"/>
    <property type="match status" value="1"/>
</dbReference>
<dbReference type="CDD" id="cd00037">
    <property type="entry name" value="CLECT"/>
    <property type="match status" value="1"/>
</dbReference>
<dbReference type="Gene3D" id="3.10.100.10">
    <property type="entry name" value="Mannose-Binding Protein A, subunit A"/>
    <property type="match status" value="1"/>
</dbReference>
<evidence type="ECO:0000313" key="4">
    <source>
        <dbReference type="EMBL" id="KAF1383095.1"/>
    </source>
</evidence>
<name>A0A6A5EXV6_PERFL</name>
<dbReference type="PROSITE" id="PS50041">
    <property type="entry name" value="C_TYPE_LECTIN_2"/>
    <property type="match status" value="1"/>
</dbReference>
<feature type="domain" description="C-type lectin" evidence="3">
    <location>
        <begin position="33"/>
        <end position="133"/>
    </location>
</feature>
<evidence type="ECO:0000256" key="2">
    <source>
        <dbReference type="SAM" id="SignalP"/>
    </source>
</evidence>
<dbReference type="InterPro" id="IPR016186">
    <property type="entry name" value="C-type_lectin-like/link_sf"/>
</dbReference>
<feature type="compositionally biased region" description="Polar residues" evidence="1">
    <location>
        <begin position="165"/>
        <end position="180"/>
    </location>
</feature>
<evidence type="ECO:0000313" key="5">
    <source>
        <dbReference type="Proteomes" id="UP000465112"/>
    </source>
</evidence>